<feature type="compositionally biased region" description="Low complexity" evidence="1">
    <location>
        <begin position="319"/>
        <end position="336"/>
    </location>
</feature>
<gene>
    <name evidence="4" type="ORF">D0864_05232</name>
</gene>
<keyword evidence="2" id="KW-1133">Transmembrane helix</keyword>
<feature type="compositionally biased region" description="Low complexity" evidence="1">
    <location>
        <begin position="470"/>
        <end position="491"/>
    </location>
</feature>
<dbReference type="VEuPathDB" id="FungiDB:BTJ68_11137"/>
<evidence type="ECO:0000313" key="4">
    <source>
        <dbReference type="EMBL" id="RMY96004.1"/>
    </source>
</evidence>
<evidence type="ECO:0000313" key="5">
    <source>
        <dbReference type="Proteomes" id="UP000269539"/>
    </source>
</evidence>
<reference evidence="4 5" key="1">
    <citation type="journal article" date="2018" name="BMC Genomics">
        <title>Genomic evidence for intraspecific hybridization in a clonal and extremely halotolerant yeast.</title>
        <authorList>
            <person name="Gostincar C."/>
            <person name="Stajich J.E."/>
            <person name="Zupancic J."/>
            <person name="Zalar P."/>
            <person name="Gunde-Cimerman N."/>
        </authorList>
    </citation>
    <scope>NUCLEOTIDE SEQUENCE [LARGE SCALE GENOMIC DNA]</scope>
    <source>
        <strain evidence="4 5">EXF-10513</strain>
    </source>
</reference>
<feature type="compositionally biased region" description="Polar residues" evidence="1">
    <location>
        <begin position="434"/>
        <end position="446"/>
    </location>
</feature>
<feature type="compositionally biased region" description="Low complexity" evidence="1">
    <location>
        <begin position="447"/>
        <end position="459"/>
    </location>
</feature>
<feature type="compositionally biased region" description="Low complexity" evidence="1">
    <location>
        <begin position="532"/>
        <end position="568"/>
    </location>
</feature>
<keyword evidence="2" id="KW-0472">Membrane</keyword>
<keyword evidence="2" id="KW-0812">Transmembrane</keyword>
<protein>
    <submittedName>
        <fullName evidence="4">Uncharacterized protein</fullName>
    </submittedName>
</protein>
<dbReference type="AlphaFoldDB" id="A0A3M7G5T9"/>
<dbReference type="EMBL" id="QWIO01000479">
    <property type="protein sequence ID" value="RMY96004.1"/>
    <property type="molecule type" value="Genomic_DNA"/>
</dbReference>
<proteinExistence type="predicted"/>
<feature type="region of interest" description="Disordered" evidence="1">
    <location>
        <begin position="408"/>
        <end position="572"/>
    </location>
</feature>
<evidence type="ECO:0000256" key="2">
    <source>
        <dbReference type="SAM" id="Phobius"/>
    </source>
</evidence>
<feature type="compositionally biased region" description="Polar residues" evidence="1">
    <location>
        <begin position="495"/>
        <end position="508"/>
    </location>
</feature>
<feature type="signal peptide" evidence="3">
    <location>
        <begin position="1"/>
        <end position="19"/>
    </location>
</feature>
<feature type="transmembrane region" description="Helical" evidence="2">
    <location>
        <begin position="652"/>
        <end position="674"/>
    </location>
</feature>
<accession>A0A3M7G5T9</accession>
<sequence>MRLALAVVGLAAFTNRVGAEADSRLEGTDVIDNSKQQSTQVLHHHEEDASPWWQRAWAAGSQLIKRTPKPQGGQDAPVLSGTGAVSEDQCSGVQVVTSTVTPVTTATVTTTKETTTTQFIYPSQGTTADANDETTVIITPSDYGVDLPPVTTTVTRYPSDHSWGHSWTAGSWNSEWEGDTATYTVTISEIEMPVTSTIYSGVESVTATGTSAEPHQGTTELVPAGPETITKTVTISNVEIPWTTTKPTSQELVTSIFTTTIDGSNSGVLETTTIVQGNGPQTTVAIQPGETAESMDRPSYVYTTVTYTSRLSPPFQNPNNTSATAATASTNSTTTNDTKPPNFSLTTVTSTFQVPASTAIETQYTTTLVSGDTTQTVVVTERPSNSPASTAKETQYTTTFVSGNDTQSVVVTEGPSNSQSSLLSSSPASEPNLTSTFTNTANGRPNSRSSSQVSSTLSSAQEPSTAFPNGTSTAGQQSASSTLPTSLSSSAMQPERSSTLVPGTNSTIPSGSQPTSMSGSTSSTLLDGQPITPSGPASNGTSSAPSNSQSTSLQSGLTTASSTTQSTTKPDLTSTAASDAVKHSVFNESAFIGPAAVNDYECLHDLERFLGPSAFEVVRLIKRSHKPASHLPIKLFATSGVVYSAVSIIERFGIAALFQLLILVSGTIFSLAVLSKFDPGVPAAFESAQCVNYNYIGFDFNEPSALWSNKLDYCRAPAFIWLGIFYDDALELPELLRPPTYEIV</sequence>
<name>A0A3M7G5T9_HORWE</name>
<feature type="compositionally biased region" description="Low complexity" evidence="1">
    <location>
        <begin position="415"/>
        <end position="433"/>
    </location>
</feature>
<feature type="compositionally biased region" description="Low complexity" evidence="1">
    <location>
        <begin position="509"/>
        <end position="524"/>
    </location>
</feature>
<evidence type="ECO:0000256" key="3">
    <source>
        <dbReference type="SAM" id="SignalP"/>
    </source>
</evidence>
<organism evidence="4 5">
    <name type="scientific">Hortaea werneckii</name>
    <name type="common">Black yeast</name>
    <name type="synonym">Cladosporium werneckii</name>
    <dbReference type="NCBI Taxonomy" id="91943"/>
    <lineage>
        <taxon>Eukaryota</taxon>
        <taxon>Fungi</taxon>
        <taxon>Dikarya</taxon>
        <taxon>Ascomycota</taxon>
        <taxon>Pezizomycotina</taxon>
        <taxon>Dothideomycetes</taxon>
        <taxon>Dothideomycetidae</taxon>
        <taxon>Mycosphaerellales</taxon>
        <taxon>Teratosphaeriaceae</taxon>
        <taxon>Hortaea</taxon>
    </lineage>
</organism>
<feature type="region of interest" description="Disordered" evidence="1">
    <location>
        <begin position="311"/>
        <end position="344"/>
    </location>
</feature>
<dbReference type="Proteomes" id="UP000269539">
    <property type="component" value="Unassembled WGS sequence"/>
</dbReference>
<evidence type="ECO:0000256" key="1">
    <source>
        <dbReference type="SAM" id="MobiDB-lite"/>
    </source>
</evidence>
<feature type="compositionally biased region" description="Polar residues" evidence="1">
    <location>
        <begin position="460"/>
        <end position="469"/>
    </location>
</feature>
<comment type="caution">
    <text evidence="4">The sequence shown here is derived from an EMBL/GenBank/DDBJ whole genome shotgun (WGS) entry which is preliminary data.</text>
</comment>
<feature type="chain" id="PRO_5018125381" evidence="3">
    <location>
        <begin position="20"/>
        <end position="744"/>
    </location>
</feature>
<keyword evidence="3" id="KW-0732">Signal</keyword>